<dbReference type="PROSITE" id="PS51007">
    <property type="entry name" value="CYTC"/>
    <property type="match status" value="1"/>
</dbReference>
<reference evidence="6 7" key="1">
    <citation type="submission" date="2024-07" db="EMBL/GenBank/DDBJ databases">
        <authorList>
            <person name="Li M."/>
        </authorList>
    </citation>
    <scope>NUCLEOTIDE SEQUENCE [LARGE SCALE GENOMIC DNA]</scope>
    <source>
        <strain evidence="6 7">25A3E</strain>
    </source>
</reference>
<evidence type="ECO:0000313" key="7">
    <source>
        <dbReference type="Proteomes" id="UP001560296"/>
    </source>
</evidence>
<feature type="domain" description="Cytochrome c" evidence="5">
    <location>
        <begin position="362"/>
        <end position="485"/>
    </location>
</feature>
<evidence type="ECO:0000259" key="5">
    <source>
        <dbReference type="PROSITE" id="PS51007"/>
    </source>
</evidence>
<dbReference type="SUPFAM" id="SSF46626">
    <property type="entry name" value="Cytochrome c"/>
    <property type="match status" value="2"/>
</dbReference>
<sequence>MSKAIASRWLRRLLFLIALLVLAVVGAFVYYVQSSKARIPRLEPVDEYRYLNSGWQASARETYYHTPQGASMPQGAGDKSLRYRWFLNLEQPLSHERFADPAFLQRFHFLFDPSHPDQLPVGFASRYSASLGEELLDISCAACHTGQLHYRKEGKRYALRIDGGQAMHAFTDLQRGSFGPTLISALAETWANPLKFNRFADKVLADGGDKLELHEQLGETLKAFLAIQQNNPLAHLYPTREGFGRTDALGRIANTVFGEHLSAANLQTSSAPVSYPYLWNMWKFNWVQYNGSVAQPLARNVGEAMGVGADIRLVTAEGSPLPAQERFRTSVNIPGLEQIERALQQLPPPQWPEDIFGAVDPAKAARGEQLFQNHCVECHGPHPSSRARQQAEAPLKAGPEDHWLIEVIGIDHIGTDPTEAQSFLDRTYDLSATGISKADVEALINPLLQKQLARDMLMRLRELAIDATLSDEAKAAFAALAEAFPAPDRLAAQGFEPSPAPAIKAALEQFELKPSVQLSASYAAYPQLACDSQCQVNALWYDLDYAQAGFAKLLASIDPSRITEGLGLNLIDLLLKKRYYQDHHLSEEQQACLEGFGALDLPQQIVGYKPRPLAGVWATPPFLHNGSVPTLYQMLVPAAERDKRFFVGPRDYDPVNLGYTTAQAPGGEYDGFWFDTSLTGNHNSGHSFQATPAQWQAYRADPAANPLPSGVIGPLLSDEDRYALLEYLKVRRDNPPGYAYQGAPACLSGQD</sequence>
<gene>
    <name evidence="6" type="ORF">AB5S05_21770</name>
</gene>
<dbReference type="Gene3D" id="1.10.760.10">
    <property type="entry name" value="Cytochrome c-like domain"/>
    <property type="match status" value="2"/>
</dbReference>
<keyword evidence="6" id="KW-0575">Peroxidase</keyword>
<organism evidence="6 7">
    <name type="scientific">Pseudomonas zhanjiangensis</name>
    <dbReference type="NCBI Taxonomy" id="3239015"/>
    <lineage>
        <taxon>Bacteria</taxon>
        <taxon>Pseudomonadati</taxon>
        <taxon>Pseudomonadota</taxon>
        <taxon>Gammaproteobacteria</taxon>
        <taxon>Pseudomonadales</taxon>
        <taxon>Pseudomonadaceae</taxon>
        <taxon>Pseudomonas</taxon>
    </lineage>
</organism>
<accession>A0ABV3Z0V2</accession>
<proteinExistence type="predicted"/>
<dbReference type="Pfam" id="PF21419">
    <property type="entry name" value="RoxA-like_Cyt-c"/>
    <property type="match status" value="1"/>
</dbReference>
<dbReference type="RefSeq" id="WP_369289600.1">
    <property type="nucleotide sequence ID" value="NZ_JBFTEG010000038.1"/>
</dbReference>
<evidence type="ECO:0000256" key="2">
    <source>
        <dbReference type="ARBA" id="ARBA00022723"/>
    </source>
</evidence>
<dbReference type="Proteomes" id="UP001560296">
    <property type="component" value="Unassembled WGS sequence"/>
</dbReference>
<keyword evidence="1 4" id="KW-0349">Heme</keyword>
<dbReference type="InterPro" id="IPR009056">
    <property type="entry name" value="Cyt_c-like_dom"/>
</dbReference>
<dbReference type="PANTHER" id="PTHR30600:SF9">
    <property type="entry name" value="BLR7738 PROTEIN"/>
    <property type="match status" value="1"/>
</dbReference>
<dbReference type="EMBL" id="JBFTEG010000038">
    <property type="protein sequence ID" value="MEX6504678.1"/>
    <property type="molecule type" value="Genomic_DNA"/>
</dbReference>
<name>A0ABV3Z0V2_9PSED</name>
<keyword evidence="7" id="KW-1185">Reference proteome</keyword>
<keyword evidence="3 4" id="KW-0408">Iron</keyword>
<evidence type="ECO:0000313" key="6">
    <source>
        <dbReference type="EMBL" id="MEX6504678.1"/>
    </source>
</evidence>
<keyword evidence="2 4" id="KW-0479">Metal-binding</keyword>
<protein>
    <submittedName>
        <fullName evidence="6">Di-heme-cytochrome C peroxidase</fullName>
    </submittedName>
</protein>
<dbReference type="GO" id="GO:0004601">
    <property type="term" value="F:peroxidase activity"/>
    <property type="evidence" value="ECO:0007669"/>
    <property type="project" value="UniProtKB-KW"/>
</dbReference>
<dbReference type="InterPro" id="IPR047758">
    <property type="entry name" value="CytoC_perox"/>
</dbReference>
<dbReference type="InterPro" id="IPR036909">
    <property type="entry name" value="Cyt_c-like_dom_sf"/>
</dbReference>
<dbReference type="NCBIfam" id="NF040606">
    <property type="entry name" value="CytoC_perox"/>
    <property type="match status" value="1"/>
</dbReference>
<keyword evidence="6" id="KW-0560">Oxidoreductase</keyword>
<evidence type="ECO:0000256" key="1">
    <source>
        <dbReference type="ARBA" id="ARBA00022617"/>
    </source>
</evidence>
<dbReference type="InterPro" id="IPR051395">
    <property type="entry name" value="Cytochrome_c_Peroxidase/MauG"/>
</dbReference>
<evidence type="ECO:0000256" key="3">
    <source>
        <dbReference type="ARBA" id="ARBA00023004"/>
    </source>
</evidence>
<dbReference type="PANTHER" id="PTHR30600">
    <property type="entry name" value="CYTOCHROME C PEROXIDASE-RELATED"/>
    <property type="match status" value="1"/>
</dbReference>
<evidence type="ECO:0000256" key="4">
    <source>
        <dbReference type="PROSITE-ProRule" id="PRU00433"/>
    </source>
</evidence>
<comment type="caution">
    <text evidence="6">The sequence shown here is derived from an EMBL/GenBank/DDBJ whole genome shotgun (WGS) entry which is preliminary data.</text>
</comment>